<dbReference type="GO" id="GO:0006352">
    <property type="term" value="P:DNA-templated transcription initiation"/>
    <property type="evidence" value="ECO:0007669"/>
    <property type="project" value="InterPro"/>
</dbReference>
<proteinExistence type="inferred from homology"/>
<evidence type="ECO:0000313" key="8">
    <source>
        <dbReference type="EMBL" id="GID62550.1"/>
    </source>
</evidence>
<sequence length="350" mass="37392">MASSAPGGLAGARGGAGLTTYGKRGREWGLVKVAGVEEALAGLRTELTGYCYRMLGSGNDAEDAVQETFERVLRAADRYDAARGSVRTWVYRIATNICVDLLRGSARRALPIDLSVPGKAGEPFGALLAAGAEVRPVPDRLVLDLTQDPATLVVRRESVRLAFVAALQHLPARQRSVLILRDVLCWPAAEVATLLETSAASVTSALQRARATLRTVAPRPGDVLDPSDGAQRELLARYCAAFESHDIAGLVSLLHEDATTSMPPFTWGLLGREQIGLAMGAPEAACAGHRLVPVAASGQPAFWQLRPDGEGGHVPFALMMLDIVDNRVINTTTWLELPMTAPLWPLFQNS</sequence>
<evidence type="ECO:0000256" key="1">
    <source>
        <dbReference type="ARBA" id="ARBA00010641"/>
    </source>
</evidence>
<dbReference type="InterPro" id="IPR014305">
    <property type="entry name" value="RNA_pol_sigma-G_actinobac"/>
</dbReference>
<dbReference type="GO" id="GO:0000428">
    <property type="term" value="C:DNA-directed RNA polymerase complex"/>
    <property type="evidence" value="ECO:0007669"/>
    <property type="project" value="UniProtKB-KW"/>
</dbReference>
<dbReference type="InterPro" id="IPR007627">
    <property type="entry name" value="RNA_pol_sigma70_r2"/>
</dbReference>
<gene>
    <name evidence="8" type="ORF">Acy02nite_04310</name>
</gene>
<dbReference type="SUPFAM" id="SSF88946">
    <property type="entry name" value="Sigma2 domain of RNA polymerase sigma factors"/>
    <property type="match status" value="1"/>
</dbReference>
<keyword evidence="4" id="KW-0731">Sigma factor</keyword>
<feature type="domain" description="RNA polymerase sigma-70 region 2" evidence="6">
    <location>
        <begin position="45"/>
        <end position="107"/>
    </location>
</feature>
<dbReference type="InterPro" id="IPR013249">
    <property type="entry name" value="RNA_pol_sigma70_r4_t2"/>
</dbReference>
<dbReference type="AlphaFoldDB" id="A0A919IAL2"/>
<comment type="subunit">
    <text evidence="2">Interacts transiently with the RNA polymerase catalytic core formed by RpoA, RpoB, RpoC and RpoZ (2 alpha, 1 beta, 1 beta' and 1 omega subunit) to form the RNA polymerase holoenzyme that can initiate transcription.</text>
</comment>
<evidence type="ECO:0000259" key="7">
    <source>
        <dbReference type="Pfam" id="PF08281"/>
    </source>
</evidence>
<dbReference type="GO" id="GO:0016987">
    <property type="term" value="F:sigma factor activity"/>
    <property type="evidence" value="ECO:0007669"/>
    <property type="project" value="UniProtKB-KW"/>
</dbReference>
<dbReference type="PANTHER" id="PTHR43133:SF65">
    <property type="entry name" value="ECF RNA POLYMERASE SIGMA FACTOR SIGG"/>
    <property type="match status" value="1"/>
</dbReference>
<evidence type="ECO:0000313" key="9">
    <source>
        <dbReference type="Proteomes" id="UP000619479"/>
    </source>
</evidence>
<protein>
    <submittedName>
        <fullName evidence="8">DNA-directed RNA polymerase sigma-70 factor</fullName>
    </submittedName>
</protein>
<keyword evidence="9" id="KW-1185">Reference proteome</keyword>
<dbReference type="PANTHER" id="PTHR43133">
    <property type="entry name" value="RNA POLYMERASE ECF-TYPE SIGMA FACTO"/>
    <property type="match status" value="1"/>
</dbReference>
<dbReference type="InterPro" id="IPR036388">
    <property type="entry name" value="WH-like_DNA-bd_sf"/>
</dbReference>
<comment type="caution">
    <text evidence="8">The sequence shown here is derived from an EMBL/GenBank/DDBJ whole genome shotgun (WGS) entry which is preliminary data.</text>
</comment>
<evidence type="ECO:0000256" key="5">
    <source>
        <dbReference type="ARBA" id="ARBA00023163"/>
    </source>
</evidence>
<dbReference type="Pfam" id="PF08281">
    <property type="entry name" value="Sigma70_r4_2"/>
    <property type="match status" value="1"/>
</dbReference>
<dbReference type="InterPro" id="IPR014284">
    <property type="entry name" value="RNA_pol_sigma-70_dom"/>
</dbReference>
<evidence type="ECO:0000259" key="6">
    <source>
        <dbReference type="Pfam" id="PF04542"/>
    </source>
</evidence>
<feature type="domain" description="RNA polymerase sigma factor 70 region 4 type 2" evidence="7">
    <location>
        <begin position="161"/>
        <end position="213"/>
    </location>
</feature>
<reference evidence="8" key="1">
    <citation type="submission" date="2021-01" db="EMBL/GenBank/DDBJ databases">
        <title>Whole genome shotgun sequence of Actinoplanes cyaneus NBRC 14990.</title>
        <authorList>
            <person name="Komaki H."/>
            <person name="Tamura T."/>
        </authorList>
    </citation>
    <scope>NUCLEOTIDE SEQUENCE</scope>
    <source>
        <strain evidence="8">NBRC 14990</strain>
    </source>
</reference>
<dbReference type="NCBIfam" id="NF006089">
    <property type="entry name" value="PRK08241.1"/>
    <property type="match status" value="1"/>
</dbReference>
<dbReference type="SUPFAM" id="SSF88659">
    <property type="entry name" value="Sigma3 and sigma4 domains of RNA polymerase sigma factors"/>
    <property type="match status" value="1"/>
</dbReference>
<name>A0A919IAL2_9ACTN</name>
<dbReference type="Proteomes" id="UP000619479">
    <property type="component" value="Unassembled WGS sequence"/>
</dbReference>
<dbReference type="InterPro" id="IPR013324">
    <property type="entry name" value="RNA_pol_sigma_r3/r4-like"/>
</dbReference>
<dbReference type="Pfam" id="PF04542">
    <property type="entry name" value="Sigma70_r2"/>
    <property type="match status" value="1"/>
</dbReference>
<dbReference type="InterPro" id="IPR039425">
    <property type="entry name" value="RNA_pol_sigma-70-like"/>
</dbReference>
<evidence type="ECO:0000256" key="4">
    <source>
        <dbReference type="ARBA" id="ARBA00023082"/>
    </source>
</evidence>
<dbReference type="Gene3D" id="1.10.10.10">
    <property type="entry name" value="Winged helix-like DNA-binding domain superfamily/Winged helix DNA-binding domain"/>
    <property type="match status" value="1"/>
</dbReference>
<keyword evidence="5" id="KW-0804">Transcription</keyword>
<dbReference type="Gene3D" id="1.10.1740.10">
    <property type="match status" value="1"/>
</dbReference>
<dbReference type="InterPro" id="IPR013325">
    <property type="entry name" value="RNA_pol_sigma_r2"/>
</dbReference>
<keyword evidence="8" id="KW-0240">DNA-directed RNA polymerase</keyword>
<dbReference type="NCBIfam" id="TIGR02937">
    <property type="entry name" value="sigma70-ECF"/>
    <property type="match status" value="1"/>
</dbReference>
<evidence type="ECO:0000256" key="2">
    <source>
        <dbReference type="ARBA" id="ARBA00011344"/>
    </source>
</evidence>
<dbReference type="SUPFAM" id="SSF54427">
    <property type="entry name" value="NTF2-like"/>
    <property type="match status" value="1"/>
</dbReference>
<organism evidence="8 9">
    <name type="scientific">Actinoplanes cyaneus</name>
    <dbReference type="NCBI Taxonomy" id="52696"/>
    <lineage>
        <taxon>Bacteria</taxon>
        <taxon>Bacillati</taxon>
        <taxon>Actinomycetota</taxon>
        <taxon>Actinomycetes</taxon>
        <taxon>Micromonosporales</taxon>
        <taxon>Micromonosporaceae</taxon>
        <taxon>Actinoplanes</taxon>
    </lineage>
</organism>
<dbReference type="NCBIfam" id="TIGR02960">
    <property type="entry name" value="SigX5"/>
    <property type="match status" value="1"/>
</dbReference>
<accession>A0A919IAL2</accession>
<evidence type="ECO:0000256" key="3">
    <source>
        <dbReference type="ARBA" id="ARBA00023015"/>
    </source>
</evidence>
<keyword evidence="3" id="KW-0805">Transcription regulation</keyword>
<dbReference type="CDD" id="cd06171">
    <property type="entry name" value="Sigma70_r4"/>
    <property type="match status" value="1"/>
</dbReference>
<dbReference type="EMBL" id="BOMH01000002">
    <property type="protein sequence ID" value="GID62550.1"/>
    <property type="molecule type" value="Genomic_DNA"/>
</dbReference>
<comment type="similarity">
    <text evidence="1">Belongs to the sigma-70 factor family. ECF subfamily.</text>
</comment>
<dbReference type="Gene3D" id="3.10.450.50">
    <property type="match status" value="1"/>
</dbReference>
<dbReference type="GO" id="GO:0003677">
    <property type="term" value="F:DNA binding"/>
    <property type="evidence" value="ECO:0007669"/>
    <property type="project" value="InterPro"/>
</dbReference>
<dbReference type="InterPro" id="IPR032710">
    <property type="entry name" value="NTF2-like_dom_sf"/>
</dbReference>